<comment type="caution">
    <text evidence="1">The sequence shown here is derived from an EMBL/GenBank/DDBJ whole genome shotgun (WGS) entry which is preliminary data.</text>
</comment>
<keyword evidence="2" id="KW-1185">Reference proteome</keyword>
<accession>A0ACC3C3X8</accession>
<dbReference type="EMBL" id="CM020619">
    <property type="protein sequence ID" value="KAK1864820.1"/>
    <property type="molecule type" value="Genomic_DNA"/>
</dbReference>
<organism evidence="1 2">
    <name type="scientific">Pyropia yezoensis</name>
    <name type="common">Susabi-nori</name>
    <name type="synonym">Porphyra yezoensis</name>
    <dbReference type="NCBI Taxonomy" id="2788"/>
    <lineage>
        <taxon>Eukaryota</taxon>
        <taxon>Rhodophyta</taxon>
        <taxon>Bangiophyceae</taxon>
        <taxon>Bangiales</taxon>
        <taxon>Bangiaceae</taxon>
        <taxon>Pyropia</taxon>
    </lineage>
</organism>
<evidence type="ECO:0000313" key="1">
    <source>
        <dbReference type="EMBL" id="KAK1864820.1"/>
    </source>
</evidence>
<sequence>MVLTLSFHVPFFVHERSALLGSSGLACLSRRFGMPAPASPMSTPPTPSTSGSTEVVPEAPAANGAEPGVSSQARSSQDSEEAPCSPAGGSARAGGCQMLRQVSGGAARPIIVRPMMSDTPPSSPSGGVSTARPPLSPSPATAGAPSDARRGTASTLSDVVGAGLQPLRVQLIAVATSADDLVDSVRDVVVKVEVLGRSQERLALAVHTIETTFTVGFKDVLGALEEMSNAADGRVSSPSSAADQTLTAISTLKMAFREDEKKRIISATRSAEVYNSTNRTWDQVIKIIMTTRRVNRAGAKDWLLSTVHLPTRRNASVLAGMRACVPVLRTKPHLTQSLKDLVCSAFLLGVGLSRAELNGDLCKLWFDNGAYMASEMGLPSLVAGTADMLRFCGGGDEMITEPAAVGGRPIIRCLLGHFALACCFVRSMLEAKAGLRPRRRSGLRGAIYEQWESELARADAALPRDNGLHNCLIITDGNDPNRGVVDDEDDASNSDVGMEAMQGAENGAAGGGGDSGSGAAVAPEDRGGVSVAADEREGVPNDLPPLF</sequence>
<name>A0ACC3C3X8_PYRYE</name>
<proteinExistence type="predicted"/>
<gene>
    <name evidence="1" type="ORF">I4F81_007362</name>
</gene>
<reference evidence="1" key="1">
    <citation type="submission" date="2019-11" db="EMBL/GenBank/DDBJ databases">
        <title>Nori genome reveals adaptations in red seaweeds to the harsh intertidal environment.</title>
        <authorList>
            <person name="Wang D."/>
            <person name="Mao Y."/>
        </authorList>
    </citation>
    <scope>NUCLEOTIDE SEQUENCE</scope>
    <source>
        <tissue evidence="1">Gametophyte</tissue>
    </source>
</reference>
<dbReference type="Proteomes" id="UP000798662">
    <property type="component" value="Chromosome 2"/>
</dbReference>
<evidence type="ECO:0000313" key="2">
    <source>
        <dbReference type="Proteomes" id="UP000798662"/>
    </source>
</evidence>
<protein>
    <submittedName>
        <fullName evidence="1">Uncharacterized protein</fullName>
    </submittedName>
</protein>